<dbReference type="PANTHER" id="PTHR38471:SF2">
    <property type="entry name" value="FOUR HELIX BUNDLE PROTEIN"/>
    <property type="match status" value="1"/>
</dbReference>
<reference evidence="1 2" key="1">
    <citation type="submission" date="2017-09" db="EMBL/GenBank/DDBJ databases">
        <title>Depth-based differentiation of microbial function through sediment-hosted aquifers and enrichment of novel symbionts in the deep terrestrial subsurface.</title>
        <authorList>
            <person name="Probst A.J."/>
            <person name="Ladd B."/>
            <person name="Jarett J.K."/>
            <person name="Geller-Mcgrath D.E."/>
            <person name="Sieber C.M."/>
            <person name="Emerson J.B."/>
            <person name="Anantharaman K."/>
            <person name="Thomas B.C."/>
            <person name="Malmstrom R."/>
            <person name="Stieglmeier M."/>
            <person name="Klingl A."/>
            <person name="Woyke T."/>
            <person name="Ryan C.M."/>
            <person name="Banfield J.F."/>
        </authorList>
    </citation>
    <scope>NUCLEOTIDE SEQUENCE [LARGE SCALE GENOMIC DNA]</scope>
    <source>
        <strain evidence="1">CG11_big_fil_rev_8_21_14_0_20_46_11</strain>
    </source>
</reference>
<dbReference type="EMBL" id="PCVG01000037">
    <property type="protein sequence ID" value="PIQ68644.1"/>
    <property type="molecule type" value="Genomic_DNA"/>
</dbReference>
<protein>
    <submittedName>
        <fullName evidence="1">Four helix bundle protein</fullName>
    </submittedName>
</protein>
<dbReference type="NCBIfam" id="TIGR02436">
    <property type="entry name" value="four helix bundle protein"/>
    <property type="match status" value="1"/>
</dbReference>
<name>A0A2H0KE14_9BACT</name>
<sequence length="123" mass="13938">MQNSNEKFKIELKHRIYNWVLRLIKFIDVLPKTSVCQVMGKQLLRSGTSIIANFVEAQAASSRKDFANFITYALKSANESKVWLALLRDTGNGSKIEGEWLLKELLEIANILAKIILSTKGKK</sequence>
<dbReference type="InterPro" id="IPR036583">
    <property type="entry name" value="23S_rRNA_IVS_sf"/>
</dbReference>
<gene>
    <name evidence="1" type="ORF">COV91_03060</name>
</gene>
<dbReference type="AlphaFoldDB" id="A0A2H0KE14"/>
<dbReference type="PANTHER" id="PTHR38471">
    <property type="entry name" value="FOUR HELIX BUNDLE PROTEIN"/>
    <property type="match status" value="1"/>
</dbReference>
<proteinExistence type="predicted"/>
<organism evidence="1 2">
    <name type="scientific">Candidatus Taylorbacteria bacterium CG11_big_fil_rev_8_21_14_0_20_46_11</name>
    <dbReference type="NCBI Taxonomy" id="1975025"/>
    <lineage>
        <taxon>Bacteria</taxon>
        <taxon>Candidatus Tayloriibacteriota</taxon>
    </lineage>
</organism>
<dbReference type="Pfam" id="PF05635">
    <property type="entry name" value="23S_rRNA_IVP"/>
    <property type="match status" value="1"/>
</dbReference>
<comment type="caution">
    <text evidence="1">The sequence shown here is derived from an EMBL/GenBank/DDBJ whole genome shotgun (WGS) entry which is preliminary data.</text>
</comment>
<dbReference type="Gene3D" id="1.20.1440.60">
    <property type="entry name" value="23S rRNA-intervening sequence"/>
    <property type="match status" value="1"/>
</dbReference>
<dbReference type="Proteomes" id="UP000229342">
    <property type="component" value="Unassembled WGS sequence"/>
</dbReference>
<evidence type="ECO:0000313" key="1">
    <source>
        <dbReference type="EMBL" id="PIQ68644.1"/>
    </source>
</evidence>
<dbReference type="SUPFAM" id="SSF158446">
    <property type="entry name" value="IVS-encoded protein-like"/>
    <property type="match status" value="1"/>
</dbReference>
<dbReference type="InterPro" id="IPR012657">
    <property type="entry name" value="23S_rRNA-intervening_sequence"/>
</dbReference>
<dbReference type="PIRSF" id="PIRSF035652">
    <property type="entry name" value="CHP02436"/>
    <property type="match status" value="1"/>
</dbReference>
<evidence type="ECO:0000313" key="2">
    <source>
        <dbReference type="Proteomes" id="UP000229342"/>
    </source>
</evidence>
<accession>A0A2H0KE14</accession>